<feature type="region of interest" description="Disordered" evidence="1">
    <location>
        <begin position="1"/>
        <end position="39"/>
    </location>
</feature>
<comment type="caution">
    <text evidence="3">The sequence shown here is derived from an EMBL/GenBank/DDBJ whole genome shotgun (WGS) entry which is preliminary data.</text>
</comment>
<feature type="compositionally biased region" description="Polar residues" evidence="1">
    <location>
        <begin position="419"/>
        <end position="433"/>
    </location>
</feature>
<evidence type="ECO:0000259" key="2">
    <source>
        <dbReference type="Pfam" id="PF22942"/>
    </source>
</evidence>
<dbReference type="Proteomes" id="UP001521785">
    <property type="component" value="Unassembled WGS sequence"/>
</dbReference>
<feature type="compositionally biased region" description="Polar residues" evidence="1">
    <location>
        <begin position="300"/>
        <end position="311"/>
    </location>
</feature>
<dbReference type="PANTHER" id="PTHR46411">
    <property type="entry name" value="FAMILY ATPASE, PUTATIVE-RELATED"/>
    <property type="match status" value="1"/>
</dbReference>
<protein>
    <recommendedName>
        <fullName evidence="2">DUF7025 domain-containing protein</fullName>
    </recommendedName>
</protein>
<accession>A0ABR3S8U3</accession>
<evidence type="ECO:0000313" key="4">
    <source>
        <dbReference type="Proteomes" id="UP001521785"/>
    </source>
</evidence>
<feature type="compositionally biased region" description="Basic and acidic residues" evidence="1">
    <location>
        <begin position="438"/>
        <end position="450"/>
    </location>
</feature>
<feature type="compositionally biased region" description="Basic and acidic residues" evidence="1">
    <location>
        <begin position="204"/>
        <end position="221"/>
    </location>
</feature>
<dbReference type="EMBL" id="JAKJXO020000001">
    <property type="protein sequence ID" value="KAL1613118.1"/>
    <property type="molecule type" value="Genomic_DNA"/>
</dbReference>
<feature type="domain" description="DUF7025" evidence="2">
    <location>
        <begin position="501"/>
        <end position="609"/>
    </location>
</feature>
<proteinExistence type="predicted"/>
<dbReference type="PANTHER" id="PTHR46411:SF2">
    <property type="entry name" value="AAA+ ATPASE DOMAIN-CONTAINING PROTEIN"/>
    <property type="match status" value="1"/>
</dbReference>
<name>A0ABR3S8U3_9PLEO</name>
<keyword evidence="4" id="KW-1185">Reference proteome</keyword>
<dbReference type="Pfam" id="PF22942">
    <property type="entry name" value="DUF7025"/>
    <property type="match status" value="1"/>
</dbReference>
<dbReference type="InterPro" id="IPR054289">
    <property type="entry name" value="DUF7025"/>
</dbReference>
<feature type="region of interest" description="Disordered" evidence="1">
    <location>
        <begin position="399"/>
        <end position="450"/>
    </location>
</feature>
<organism evidence="3 4">
    <name type="scientific">Paraconiothyrium brasiliense</name>
    <dbReference type="NCBI Taxonomy" id="300254"/>
    <lineage>
        <taxon>Eukaryota</taxon>
        <taxon>Fungi</taxon>
        <taxon>Dikarya</taxon>
        <taxon>Ascomycota</taxon>
        <taxon>Pezizomycotina</taxon>
        <taxon>Dothideomycetes</taxon>
        <taxon>Pleosporomycetidae</taxon>
        <taxon>Pleosporales</taxon>
        <taxon>Massarineae</taxon>
        <taxon>Didymosphaeriaceae</taxon>
        <taxon>Paraconiothyrium</taxon>
    </lineage>
</organism>
<gene>
    <name evidence="3" type="ORF">SLS60_001350</name>
</gene>
<feature type="region of interest" description="Disordered" evidence="1">
    <location>
        <begin position="295"/>
        <end position="319"/>
    </location>
</feature>
<reference evidence="3 4" key="1">
    <citation type="submission" date="2024-02" db="EMBL/GenBank/DDBJ databases">
        <title>De novo assembly and annotation of 12 fungi associated with fruit tree decline syndrome in Ontario, Canada.</title>
        <authorList>
            <person name="Sulman M."/>
            <person name="Ellouze W."/>
            <person name="Ilyukhin E."/>
        </authorList>
    </citation>
    <scope>NUCLEOTIDE SEQUENCE [LARGE SCALE GENOMIC DNA]</scope>
    <source>
        <strain evidence="3 4">M42-189</strain>
    </source>
</reference>
<evidence type="ECO:0000313" key="3">
    <source>
        <dbReference type="EMBL" id="KAL1613118.1"/>
    </source>
</evidence>
<feature type="compositionally biased region" description="Basic and acidic residues" evidence="1">
    <location>
        <begin position="9"/>
        <end position="27"/>
    </location>
</feature>
<sequence length="707" mass="80818">MAHVSPSDPRSDDDKPVTMSEDGKEQKSAPSVDPGLTEEVEALKRTVSALLAERGQGSGGVPQEPSPDPNVLAEIERFQRMEACLYKHRKEWEANVGPGDWDFEIGYSKDPKQRPRFIYAGLQAWITCNMALRPERNYERPDIFDPALLRDVDIAKDSSEGGVAKDYYDTTIDWGNRRDRLRKTFEWELDRMFLREELQMKKLEQQKSDEGKKRRERRMAEADTQSGEEPKGDAALSGSQGSLDVGIAWSEWYRFKNLRQSDSKVVNIIDVLDGEPIVDDEGGADRFWSRSADRRVKETGNPSTGQKTRNSMDPAASPVPERIRVCSGPLLRTLVELLGPEGRPLLELEDMKVVFTRPYKVLSYREQDLRGWCDFLERQFEGSSSGGKALAATEESVASAYGRSNNTEVEEQDIKVATDKTNQYSINGQTNDSETSEQETHPTESLDDRAGHLQSETEHIEMDGHEDSDNSLPRSVTAFRHLKTLLEFMDSSVAAKRNYLNSPQCRKVFFSDLWQLFRPGSEVIGSDGKQAYRVIGVRSAKHRVAPLWERWYRPSGRGRSKKSDFSITCVYIDFDGSNIGPVQKEFDIERFDGQREVTSLEVYPLRFHPIRRWEYGEKQWQELESHPISERYRKRLINRGWAFLDVVRGKHMYYAGSTLDGKEEVESPVVVDFETAITTRDARLKPPDALAHRRGIGYENDEMHYSR</sequence>
<evidence type="ECO:0000256" key="1">
    <source>
        <dbReference type="SAM" id="MobiDB-lite"/>
    </source>
</evidence>
<feature type="region of interest" description="Disordered" evidence="1">
    <location>
        <begin position="204"/>
        <end position="240"/>
    </location>
</feature>